<evidence type="ECO:0000313" key="9">
    <source>
        <dbReference type="EMBL" id="KKQ86021.1"/>
    </source>
</evidence>
<keyword evidence="5 7" id="KW-0687">Ribonucleoprotein</keyword>
<evidence type="ECO:0000256" key="5">
    <source>
        <dbReference type="ARBA" id="ARBA00023274"/>
    </source>
</evidence>
<dbReference type="HAMAP" id="MF_01325_B">
    <property type="entry name" value="Ribosomal_uL3_B"/>
    <property type="match status" value="1"/>
</dbReference>
<dbReference type="Gene3D" id="2.40.30.10">
    <property type="entry name" value="Translation factors"/>
    <property type="match status" value="1"/>
</dbReference>
<keyword evidence="2 7" id="KW-0699">rRNA-binding</keyword>
<dbReference type="GO" id="GO:0003735">
    <property type="term" value="F:structural constituent of ribosome"/>
    <property type="evidence" value="ECO:0007669"/>
    <property type="project" value="UniProtKB-UniRule"/>
</dbReference>
<comment type="caution">
    <text evidence="9">The sequence shown here is derived from an EMBL/GenBank/DDBJ whole genome shotgun (WGS) entry which is preliminary data.</text>
</comment>
<dbReference type="InterPro" id="IPR000597">
    <property type="entry name" value="Ribosomal_uL3"/>
</dbReference>
<comment type="function">
    <text evidence="7">One of the primary rRNA binding proteins, it binds directly near the 3'-end of the 23S rRNA, where it nucleates assembly of the 50S subunit.</text>
</comment>
<dbReference type="Gene3D" id="3.30.160.810">
    <property type="match status" value="1"/>
</dbReference>
<dbReference type="SUPFAM" id="SSF50447">
    <property type="entry name" value="Translation proteins"/>
    <property type="match status" value="1"/>
</dbReference>
<evidence type="ECO:0000256" key="2">
    <source>
        <dbReference type="ARBA" id="ARBA00022730"/>
    </source>
</evidence>
<dbReference type="EMBL" id="LBVL01000002">
    <property type="protein sequence ID" value="KKQ86021.1"/>
    <property type="molecule type" value="Genomic_DNA"/>
</dbReference>
<dbReference type="STRING" id="1618570.UT08_C0002G0043"/>
<accession>A0A0G0P9L5</accession>
<dbReference type="GO" id="GO:0019843">
    <property type="term" value="F:rRNA binding"/>
    <property type="evidence" value="ECO:0007669"/>
    <property type="project" value="UniProtKB-UniRule"/>
</dbReference>
<feature type="compositionally biased region" description="Acidic residues" evidence="8">
    <location>
        <begin position="247"/>
        <end position="257"/>
    </location>
</feature>
<dbReference type="FunFam" id="2.40.30.10:FF:000004">
    <property type="entry name" value="50S ribosomal protein L3"/>
    <property type="match status" value="1"/>
</dbReference>
<evidence type="ECO:0000256" key="4">
    <source>
        <dbReference type="ARBA" id="ARBA00022980"/>
    </source>
</evidence>
<dbReference type="InterPro" id="IPR019927">
    <property type="entry name" value="Ribosomal_uL3_bac/org-type"/>
</dbReference>
<evidence type="ECO:0000256" key="6">
    <source>
        <dbReference type="ARBA" id="ARBA00035243"/>
    </source>
</evidence>
<protein>
    <recommendedName>
        <fullName evidence="6 7">Large ribosomal subunit protein uL3</fullName>
    </recommendedName>
</protein>
<feature type="region of interest" description="Disordered" evidence="8">
    <location>
        <begin position="149"/>
        <end position="176"/>
    </location>
</feature>
<evidence type="ECO:0000313" key="10">
    <source>
        <dbReference type="Proteomes" id="UP000034081"/>
    </source>
</evidence>
<sequence length="284" mass="31232">MHLETRLTGSKDKLRRVINIMLNTILGTKQRMSHTYVEETRVPVTWIKAGPCIVTQIKRQEKDGYWAVQLGFGERKIKNTTKPLQGHLKGAIKENKAPRFLREVRTENEPDLKIGDNIEVTSIFKRGDVITVTGTSKGKGFQGVVKRWGFSGGPRTHGQSDRERAPGSIGQGTTPGRVLKGKKMAGRMGQDTVTIKNLIVVDVKPEDLLMAVSGSVPGKPGSLLKIKKIKEGSLEELVEEVPQVEIQVEEEAGDEVASEDKPVDTENANKQDEKTSDTKGGLAE</sequence>
<organism evidence="9 10">
    <name type="scientific">Candidatus Woesebacteria bacterium GW2011_GWB1_38_8</name>
    <dbReference type="NCBI Taxonomy" id="1618570"/>
    <lineage>
        <taxon>Bacteria</taxon>
        <taxon>Candidatus Woeseibacteriota</taxon>
    </lineage>
</organism>
<evidence type="ECO:0000256" key="1">
    <source>
        <dbReference type="ARBA" id="ARBA00006540"/>
    </source>
</evidence>
<feature type="region of interest" description="Disordered" evidence="8">
    <location>
        <begin position="246"/>
        <end position="284"/>
    </location>
</feature>
<evidence type="ECO:0000256" key="8">
    <source>
        <dbReference type="SAM" id="MobiDB-lite"/>
    </source>
</evidence>
<comment type="subunit">
    <text evidence="7">Part of the 50S ribosomal subunit. Forms a cluster with proteins L14 and L19.</text>
</comment>
<dbReference type="AlphaFoldDB" id="A0A0G0P9L5"/>
<proteinExistence type="inferred from homology"/>
<name>A0A0G0P9L5_9BACT</name>
<keyword evidence="3 7" id="KW-0694">RNA-binding</keyword>
<evidence type="ECO:0000256" key="3">
    <source>
        <dbReference type="ARBA" id="ARBA00022884"/>
    </source>
</evidence>
<keyword evidence="4 7" id="KW-0689">Ribosomal protein</keyword>
<dbReference type="Pfam" id="PF00297">
    <property type="entry name" value="Ribosomal_L3"/>
    <property type="match status" value="1"/>
</dbReference>
<reference evidence="9 10" key="1">
    <citation type="journal article" date="2015" name="Nature">
        <title>rRNA introns, odd ribosomes, and small enigmatic genomes across a large radiation of phyla.</title>
        <authorList>
            <person name="Brown C.T."/>
            <person name="Hug L.A."/>
            <person name="Thomas B.C."/>
            <person name="Sharon I."/>
            <person name="Castelle C.J."/>
            <person name="Singh A."/>
            <person name="Wilkins M.J."/>
            <person name="Williams K.H."/>
            <person name="Banfield J.F."/>
        </authorList>
    </citation>
    <scope>NUCLEOTIDE SEQUENCE [LARGE SCALE GENOMIC DNA]</scope>
</reference>
<dbReference type="PATRIC" id="fig|1618570.3.peg.207"/>
<dbReference type="InterPro" id="IPR009000">
    <property type="entry name" value="Transl_B-barrel_sf"/>
</dbReference>
<dbReference type="GO" id="GO:0006412">
    <property type="term" value="P:translation"/>
    <property type="evidence" value="ECO:0007669"/>
    <property type="project" value="UniProtKB-UniRule"/>
</dbReference>
<dbReference type="PANTHER" id="PTHR11229">
    <property type="entry name" value="50S RIBOSOMAL PROTEIN L3"/>
    <property type="match status" value="1"/>
</dbReference>
<evidence type="ECO:0000256" key="7">
    <source>
        <dbReference type="HAMAP-Rule" id="MF_01325"/>
    </source>
</evidence>
<dbReference type="NCBIfam" id="TIGR03625">
    <property type="entry name" value="L3_bact"/>
    <property type="match status" value="1"/>
</dbReference>
<gene>
    <name evidence="7" type="primary">rplC</name>
    <name evidence="9" type="ORF">UT08_C0002G0043</name>
</gene>
<dbReference type="GO" id="GO:0022625">
    <property type="term" value="C:cytosolic large ribosomal subunit"/>
    <property type="evidence" value="ECO:0007669"/>
    <property type="project" value="TreeGrafter"/>
</dbReference>
<dbReference type="FunFam" id="3.30.160.810:FF:000001">
    <property type="entry name" value="50S ribosomal protein L3"/>
    <property type="match status" value="1"/>
</dbReference>
<dbReference type="PANTHER" id="PTHR11229:SF16">
    <property type="entry name" value="LARGE RIBOSOMAL SUBUNIT PROTEIN UL3C"/>
    <property type="match status" value="1"/>
</dbReference>
<dbReference type="Proteomes" id="UP000034081">
    <property type="component" value="Unassembled WGS sequence"/>
</dbReference>
<feature type="compositionally biased region" description="Basic and acidic residues" evidence="8">
    <location>
        <begin position="258"/>
        <end position="277"/>
    </location>
</feature>
<comment type="similarity">
    <text evidence="1 7">Belongs to the universal ribosomal protein uL3 family.</text>
</comment>